<dbReference type="PANTHER" id="PTHR12110">
    <property type="entry name" value="HYDROXYPYRUVATE ISOMERASE"/>
    <property type="match status" value="1"/>
</dbReference>
<dbReference type="SUPFAM" id="SSF51658">
    <property type="entry name" value="Xylose isomerase-like"/>
    <property type="match status" value="1"/>
</dbReference>
<evidence type="ECO:0000313" key="4">
    <source>
        <dbReference type="Proteomes" id="UP000242637"/>
    </source>
</evidence>
<dbReference type="InterPro" id="IPR050312">
    <property type="entry name" value="IolE/XylAMocC-like"/>
</dbReference>
<dbReference type="RefSeq" id="WP_051277649.1">
    <property type="nucleotide sequence ID" value="NZ_JAAFNI010000001.1"/>
</dbReference>
<dbReference type="GeneID" id="63458943"/>
<dbReference type="KEGG" id="dco:SAMEA4475696_0673"/>
<name>A0A239VCD8_9MICO</name>
<dbReference type="Proteomes" id="UP000242637">
    <property type="component" value="Chromosome 1"/>
</dbReference>
<dbReference type="Gene3D" id="3.20.20.150">
    <property type="entry name" value="Divalent-metal-dependent TIM barrel enzymes"/>
    <property type="match status" value="1"/>
</dbReference>
<dbReference type="InterPro" id="IPR036237">
    <property type="entry name" value="Xyl_isomerase-like_sf"/>
</dbReference>
<proteinExistence type="predicted"/>
<dbReference type="InterPro" id="IPR013022">
    <property type="entry name" value="Xyl_isomerase-like_TIM-brl"/>
</dbReference>
<evidence type="ECO:0000313" key="3">
    <source>
        <dbReference type="EMBL" id="SNV19273.1"/>
    </source>
</evidence>
<keyword evidence="1" id="KW-0119">Carbohydrate metabolism</keyword>
<sequence length="277" mass="30728">MSQEQSTPPQIPKVTLGTSSVYPKKLQDGFEMAARTGYDGVEVMVLGDPATQNADTLTALADKYNTPILSIHAPTLLVSQRVWGTNDPWEKIDRSIDLAHAVGTNTVVLHPPFRWQREYAREFAEGVAAREASTGAILAVENMFPWRAGSVWMQVYRPGWNPVDFDYAHVTLDFSHAAIAHDDVMAMKKQLGTRLHHIHLGDGTGSFMDEHLVPGRGNMPIADFLADLGQTGWDGVIATEVSTRKANDAQREKDLRETVEFARTHLRRGAQRNGLQD</sequence>
<keyword evidence="4" id="KW-1185">Reference proteome</keyword>
<dbReference type="EMBL" id="LT906453">
    <property type="protein sequence ID" value="SNV19273.1"/>
    <property type="molecule type" value="Genomic_DNA"/>
</dbReference>
<dbReference type="AlphaFoldDB" id="A0A239VCD8"/>
<protein>
    <submittedName>
        <fullName evidence="3">Fructoselysine 3-epimerase</fullName>
    </submittedName>
</protein>
<reference evidence="3 4" key="1">
    <citation type="submission" date="2017-06" db="EMBL/GenBank/DDBJ databases">
        <authorList>
            <consortium name="Pathogen Informatics"/>
        </authorList>
    </citation>
    <scope>NUCLEOTIDE SEQUENCE [LARGE SCALE GENOMIC DNA]</scope>
    <source>
        <strain evidence="3 4">NCTC13039</strain>
    </source>
</reference>
<accession>A0A239VCD8</accession>
<dbReference type="Pfam" id="PF01261">
    <property type="entry name" value="AP_endonuc_2"/>
    <property type="match status" value="1"/>
</dbReference>
<organism evidence="3 4">
    <name type="scientific">Dermatophilus congolensis</name>
    <dbReference type="NCBI Taxonomy" id="1863"/>
    <lineage>
        <taxon>Bacteria</taxon>
        <taxon>Bacillati</taxon>
        <taxon>Actinomycetota</taxon>
        <taxon>Actinomycetes</taxon>
        <taxon>Micrococcales</taxon>
        <taxon>Dermatophilaceae</taxon>
        <taxon>Dermatophilus</taxon>
    </lineage>
</organism>
<evidence type="ECO:0000256" key="1">
    <source>
        <dbReference type="ARBA" id="ARBA00023277"/>
    </source>
</evidence>
<dbReference type="PANTHER" id="PTHR12110:SF47">
    <property type="match status" value="1"/>
</dbReference>
<dbReference type="STRING" id="1121387.GCA_000429885_01770"/>
<feature type="domain" description="Xylose isomerase-like TIM barrel" evidence="2">
    <location>
        <begin position="30"/>
        <end position="264"/>
    </location>
</feature>
<gene>
    <name evidence="3" type="ORF">SAMEA4475696_00673</name>
</gene>
<evidence type="ECO:0000259" key="2">
    <source>
        <dbReference type="Pfam" id="PF01261"/>
    </source>
</evidence>